<gene>
    <name evidence="5" type="ORF">GSLYS_00019968001</name>
</gene>
<dbReference type="Proteomes" id="UP001497497">
    <property type="component" value="Unassembled WGS sequence"/>
</dbReference>
<feature type="compositionally biased region" description="Gly residues" evidence="3">
    <location>
        <begin position="798"/>
        <end position="807"/>
    </location>
</feature>
<dbReference type="CDD" id="cd00590">
    <property type="entry name" value="RRM_SF"/>
    <property type="match status" value="1"/>
</dbReference>
<comment type="caution">
    <text evidence="5">The sequence shown here is derived from an EMBL/GenBank/DDBJ whole genome shotgun (WGS) entry which is preliminary data.</text>
</comment>
<evidence type="ECO:0000256" key="2">
    <source>
        <dbReference type="PROSITE-ProRule" id="PRU00176"/>
    </source>
</evidence>
<feature type="compositionally biased region" description="Low complexity" evidence="3">
    <location>
        <begin position="787"/>
        <end position="797"/>
    </location>
</feature>
<dbReference type="Gene3D" id="3.30.70.330">
    <property type="match status" value="3"/>
</dbReference>
<dbReference type="SUPFAM" id="SSF54928">
    <property type="entry name" value="RNA-binding domain, RBD"/>
    <property type="match status" value="2"/>
</dbReference>
<keyword evidence="1 2" id="KW-0694">RNA-binding</keyword>
<organism evidence="5 6">
    <name type="scientific">Lymnaea stagnalis</name>
    <name type="common">Great pond snail</name>
    <name type="synonym">Helix stagnalis</name>
    <dbReference type="NCBI Taxonomy" id="6523"/>
    <lineage>
        <taxon>Eukaryota</taxon>
        <taxon>Metazoa</taxon>
        <taxon>Spiralia</taxon>
        <taxon>Lophotrochozoa</taxon>
        <taxon>Mollusca</taxon>
        <taxon>Gastropoda</taxon>
        <taxon>Heterobranchia</taxon>
        <taxon>Euthyneura</taxon>
        <taxon>Panpulmonata</taxon>
        <taxon>Hygrophila</taxon>
        <taxon>Lymnaeoidea</taxon>
        <taxon>Lymnaeidae</taxon>
        <taxon>Lymnaea</taxon>
    </lineage>
</organism>
<feature type="region of interest" description="Disordered" evidence="3">
    <location>
        <begin position="775"/>
        <end position="813"/>
    </location>
</feature>
<evidence type="ECO:0000313" key="6">
    <source>
        <dbReference type="Proteomes" id="UP001497497"/>
    </source>
</evidence>
<evidence type="ECO:0000256" key="3">
    <source>
        <dbReference type="SAM" id="MobiDB-lite"/>
    </source>
</evidence>
<feature type="domain" description="RRM" evidence="4">
    <location>
        <begin position="184"/>
        <end position="261"/>
    </location>
</feature>
<evidence type="ECO:0000256" key="1">
    <source>
        <dbReference type="ARBA" id="ARBA00022884"/>
    </source>
</evidence>
<name>A0AAV2IK39_LYMST</name>
<dbReference type="InterPro" id="IPR035979">
    <property type="entry name" value="RBD_domain_sf"/>
</dbReference>
<feature type="domain" description="RRM" evidence="4">
    <location>
        <begin position="94"/>
        <end position="173"/>
    </location>
</feature>
<dbReference type="PANTHER" id="PTHR48025">
    <property type="entry name" value="OS02G0815200 PROTEIN"/>
    <property type="match status" value="1"/>
</dbReference>
<dbReference type="InterPro" id="IPR012677">
    <property type="entry name" value="Nucleotide-bd_a/b_plait_sf"/>
</dbReference>
<dbReference type="InterPro" id="IPR050502">
    <property type="entry name" value="Euk_RNA-bind_prot"/>
</dbReference>
<dbReference type="GO" id="GO:0003729">
    <property type="term" value="F:mRNA binding"/>
    <property type="evidence" value="ECO:0007669"/>
    <property type="project" value="TreeGrafter"/>
</dbReference>
<feature type="non-terminal residue" evidence="5">
    <location>
        <position position="894"/>
    </location>
</feature>
<dbReference type="GO" id="GO:0005634">
    <property type="term" value="C:nucleus"/>
    <property type="evidence" value="ECO:0007669"/>
    <property type="project" value="TreeGrafter"/>
</dbReference>
<dbReference type="InterPro" id="IPR000504">
    <property type="entry name" value="RRM_dom"/>
</dbReference>
<keyword evidence="6" id="KW-1185">Reference proteome</keyword>
<dbReference type="SMART" id="SM00360">
    <property type="entry name" value="RRM"/>
    <property type="match status" value="3"/>
</dbReference>
<dbReference type="Pfam" id="PF00076">
    <property type="entry name" value="RRM_1"/>
    <property type="match status" value="2"/>
</dbReference>
<proteinExistence type="predicted"/>
<feature type="compositionally biased region" description="Gly residues" evidence="3">
    <location>
        <begin position="775"/>
        <end position="786"/>
    </location>
</feature>
<dbReference type="PANTHER" id="PTHR48025:SF1">
    <property type="entry name" value="RRM DOMAIN-CONTAINING PROTEIN"/>
    <property type="match status" value="1"/>
</dbReference>
<accession>A0AAV2IK39</accession>
<dbReference type="PROSITE" id="PS50102">
    <property type="entry name" value="RRM"/>
    <property type="match status" value="2"/>
</dbReference>
<dbReference type="AlphaFoldDB" id="A0AAV2IK39"/>
<evidence type="ECO:0000313" key="5">
    <source>
        <dbReference type="EMBL" id="CAL1546591.1"/>
    </source>
</evidence>
<evidence type="ECO:0000259" key="4">
    <source>
        <dbReference type="PROSITE" id="PS50102"/>
    </source>
</evidence>
<reference evidence="5 6" key="1">
    <citation type="submission" date="2024-04" db="EMBL/GenBank/DDBJ databases">
        <authorList>
            <consortium name="Genoscope - CEA"/>
            <person name="William W."/>
        </authorList>
    </citation>
    <scope>NUCLEOTIDE SEQUENCE [LARGE SCALE GENOMIC DNA]</scope>
</reference>
<sequence>MAAVKLNLSLHSKAREGFNDHRNIQLLNLPPSTEGELQEFLNGFKAKKIKISDTLDSALVTLENGNQVDDAVEKLNNKEFKDSTVTVKPGHSNQLICIAHFPLSYTEAQFKELCQKYGTVEYCYIMRSDENGDGKGYGLVEFAVDSEQAKLIKSEIDWKVVDGQTLHADFVEESCQTWERLQSRCLLINNMPENFVDVSKLREMFGVVTSPVYCQIIAKGEKSLGYGIVEFRTAEDAEQTWFKLRDQKIQDKEVVLTFCIPGKSAVVINNRIMWKFGDKLTRSSSLLPDPVSAKPVIAGNPIVMSLTKLNSGLMDDFTKVLGELQQAYVSQMMSPVNKPGLLGPAPSLPLSPMMNPNMQLGLLVMLAIHIQAAKREQFTGVLAKQLNTLSEQDGITDARGPKPSILGDPMTGQANVILTSLKQQLNQVPLTGEDGRDLKEPEVPGERLKYIVKKFVANGRYLNLSLLNNLGQLLVTMKQSDISVRPGVKGQSLLGPMPGVNPQPLMSNPMGGKGTSLLGDPPIISPQPLMGTNVGTANVNASIMQAMGLNVGSGSSMGNMGHSLLSQISQGLVHQIGQNLLYQMSVGQGGQGTTPNTSGRGLLGDIPSDVNQKIKPNVTGGKSSLLGEPPVHLKQTTTQSTGTNTPLDQGTWKGIDARKKMEMSFDGNNQMDRWGSGAYESGYGNKSGAGGGYNDYSYGNDSYGEMGGYSGYGEGDLYNDQSVSIQFSSHERHDYYGCNGQVDNVYQTDYGYHSQYGTGYGSGVGMGGTSSMGGAGGHGMGQGGNQASGVNFQDGQTFGKGGSGGLGQDSSKFGGDSYGTGTGGYGIGTGGYGTGTGGYGTGTGGYGTGTGGYGTSGYGYGGREDLGNGYDPYGSVSGSYNTSMDDSMGGGGTG</sequence>
<protein>
    <recommendedName>
        <fullName evidence="4">RRM domain-containing protein</fullName>
    </recommendedName>
</protein>
<dbReference type="EMBL" id="CAXITT010000831">
    <property type="protein sequence ID" value="CAL1546591.1"/>
    <property type="molecule type" value="Genomic_DNA"/>
</dbReference>